<evidence type="ECO:0008006" key="3">
    <source>
        <dbReference type="Google" id="ProtNLM"/>
    </source>
</evidence>
<sequence>MKIKRSIGLGIGFTFSFAVIALSFQNCAQQQNMSSLSSSSNSGDATTDLSGDAALKASELDEPVPVDSKQTLESMMSLLNLSPADINKTEVNAEINYRRNLLAPRGDLAFISSPAMIAMTSLAGVVCKQAVAKEKKGTRDLFKFIDFTKGPSAYGKVGAYNTFAAMAQRFWMRNPTEDEKKAITETVDAYFSTLDATAMGKATESEKLATFICTGMLSLPESYLM</sequence>
<accession>A0ABT6DH34</accession>
<reference evidence="1" key="1">
    <citation type="submission" date="2022-08" db="EMBL/GenBank/DDBJ databases">
        <title>Novel Bdellovibrio Species Isolated from Svalbard: Designation Bdellovibrio svalbardensis.</title>
        <authorList>
            <person name="Mitchell R.J."/>
            <person name="Choi S.Y."/>
        </authorList>
    </citation>
    <scope>NUCLEOTIDE SEQUENCE</scope>
    <source>
        <strain evidence="1">PAP01</strain>
    </source>
</reference>
<keyword evidence="2" id="KW-1185">Reference proteome</keyword>
<organism evidence="1 2">
    <name type="scientific">Bdellovibrio svalbardensis</name>
    <dbReference type="NCBI Taxonomy" id="2972972"/>
    <lineage>
        <taxon>Bacteria</taxon>
        <taxon>Pseudomonadati</taxon>
        <taxon>Bdellovibrionota</taxon>
        <taxon>Bdellovibrionia</taxon>
        <taxon>Bdellovibrionales</taxon>
        <taxon>Pseudobdellovibrionaceae</taxon>
        <taxon>Bdellovibrio</taxon>
    </lineage>
</organism>
<dbReference type="Proteomes" id="UP001152321">
    <property type="component" value="Unassembled WGS sequence"/>
</dbReference>
<evidence type="ECO:0000313" key="2">
    <source>
        <dbReference type="Proteomes" id="UP001152321"/>
    </source>
</evidence>
<dbReference type="EMBL" id="JANRMI010000002">
    <property type="protein sequence ID" value="MDG0816126.1"/>
    <property type="molecule type" value="Genomic_DNA"/>
</dbReference>
<evidence type="ECO:0000313" key="1">
    <source>
        <dbReference type="EMBL" id="MDG0816126.1"/>
    </source>
</evidence>
<comment type="caution">
    <text evidence="1">The sequence shown here is derived from an EMBL/GenBank/DDBJ whole genome shotgun (WGS) entry which is preliminary data.</text>
</comment>
<proteinExistence type="predicted"/>
<name>A0ABT6DH34_9BACT</name>
<dbReference type="RefSeq" id="WP_277577604.1">
    <property type="nucleotide sequence ID" value="NZ_JANRMI010000002.1"/>
</dbReference>
<protein>
    <recommendedName>
        <fullName evidence="3">Lipoprotein</fullName>
    </recommendedName>
</protein>
<gene>
    <name evidence="1" type="ORF">NWE73_07110</name>
</gene>